<gene>
    <name evidence="1" type="ORF">GX888_03420</name>
</gene>
<proteinExistence type="predicted"/>
<sequence>MIEREPTTHTSPFFSWSADAREYELFIKLDENNNYTALGKITYKKEDEEGIWVDDPKEWARHFIKLFGYRGYVDREKITVQIREDGKEITFTGEFGVLVIDDKSNLLFQLSEYSDPSAP</sequence>
<evidence type="ECO:0000313" key="1">
    <source>
        <dbReference type="EMBL" id="NLZ24765.1"/>
    </source>
</evidence>
<protein>
    <submittedName>
        <fullName evidence="1">Uncharacterized protein</fullName>
    </submittedName>
</protein>
<accession>A0A847VEC3</accession>
<dbReference type="EMBL" id="JAAZIL010000086">
    <property type="protein sequence ID" value="NLZ24765.1"/>
    <property type="molecule type" value="Genomic_DNA"/>
</dbReference>
<evidence type="ECO:0000313" key="2">
    <source>
        <dbReference type="Proteomes" id="UP000564033"/>
    </source>
</evidence>
<reference evidence="1 2" key="1">
    <citation type="journal article" date="2020" name="Biotechnol. Biofuels">
        <title>New insights from the biogas microbiome by comprehensive genome-resolved metagenomics of nearly 1600 species originating from multiple anaerobic digesters.</title>
        <authorList>
            <person name="Campanaro S."/>
            <person name="Treu L."/>
            <person name="Rodriguez-R L.M."/>
            <person name="Kovalovszki A."/>
            <person name="Ziels R.M."/>
            <person name="Maus I."/>
            <person name="Zhu X."/>
            <person name="Kougias P.G."/>
            <person name="Basile A."/>
            <person name="Luo G."/>
            <person name="Schluter A."/>
            <person name="Konstantinidis K.T."/>
            <person name="Angelidaki I."/>
        </authorList>
    </citation>
    <scope>NUCLEOTIDE SEQUENCE [LARGE SCALE GENOMIC DNA]</scope>
    <source>
        <strain evidence="1">AS19jrsBPTG_9</strain>
    </source>
</reference>
<name>A0A847VEC3_9BACT</name>
<dbReference type="Proteomes" id="UP000564033">
    <property type="component" value="Unassembled WGS sequence"/>
</dbReference>
<comment type="caution">
    <text evidence="1">The sequence shown here is derived from an EMBL/GenBank/DDBJ whole genome shotgun (WGS) entry which is preliminary data.</text>
</comment>
<dbReference type="AlphaFoldDB" id="A0A847VEC3"/>
<organism evidence="1 2">
    <name type="scientific">Candidatus Dojkabacteria bacterium</name>
    <dbReference type="NCBI Taxonomy" id="2099670"/>
    <lineage>
        <taxon>Bacteria</taxon>
        <taxon>Candidatus Dojkabacteria</taxon>
    </lineage>
</organism>